<name>A0ABY6D4A7_9BACT</name>
<feature type="domain" description="Teneurin NHL" evidence="3">
    <location>
        <begin position="276"/>
        <end position="321"/>
    </location>
</feature>
<dbReference type="InterPro" id="IPR011042">
    <property type="entry name" value="6-blade_b-propeller_TolB-like"/>
</dbReference>
<dbReference type="Gene3D" id="2.120.10.30">
    <property type="entry name" value="TolB, C-terminal domain"/>
    <property type="match status" value="3"/>
</dbReference>
<protein>
    <submittedName>
        <fullName evidence="4">NHL repeat-containing protein</fullName>
    </submittedName>
</protein>
<proteinExistence type="predicted"/>
<dbReference type="EMBL" id="CP106735">
    <property type="protein sequence ID" value="UXX80980.1"/>
    <property type="molecule type" value="Genomic_DNA"/>
</dbReference>
<gene>
    <name evidence="4" type="ORF">N7E81_07695</name>
</gene>
<feature type="repeat" description="NHL" evidence="2">
    <location>
        <begin position="101"/>
        <end position="140"/>
    </location>
</feature>
<reference evidence="4" key="1">
    <citation type="submission" date="2022-10" db="EMBL/GenBank/DDBJ databases">
        <title>Comparative genomics and taxonomic characterization of three novel marine species of genus Reichenbachiella exhibiting antioxidant and polysaccharide degradation activities.</title>
        <authorList>
            <person name="Muhammad N."/>
            <person name="Lee Y.-J."/>
            <person name="Ko J."/>
            <person name="Kim S.-G."/>
        </authorList>
    </citation>
    <scope>NUCLEOTIDE SEQUENCE</scope>
    <source>
        <strain evidence="4">Wsw4-B4</strain>
    </source>
</reference>
<dbReference type="Proteomes" id="UP001062165">
    <property type="component" value="Chromosome"/>
</dbReference>
<dbReference type="PROSITE" id="PS51257">
    <property type="entry name" value="PROKAR_LIPOPROTEIN"/>
    <property type="match status" value="1"/>
</dbReference>
<accession>A0ABY6D4A7</accession>
<evidence type="ECO:0000259" key="3">
    <source>
        <dbReference type="Pfam" id="PF25021"/>
    </source>
</evidence>
<dbReference type="PROSITE" id="PS51125">
    <property type="entry name" value="NHL"/>
    <property type="match status" value="1"/>
</dbReference>
<dbReference type="InterPro" id="IPR001258">
    <property type="entry name" value="NHL_repeat"/>
</dbReference>
<dbReference type="PANTHER" id="PTHR13833:SF71">
    <property type="entry name" value="NHL DOMAIN-CONTAINING PROTEIN"/>
    <property type="match status" value="1"/>
</dbReference>
<evidence type="ECO:0000256" key="2">
    <source>
        <dbReference type="PROSITE-ProRule" id="PRU00504"/>
    </source>
</evidence>
<keyword evidence="5" id="KW-1185">Reference proteome</keyword>
<sequence>MAKMRITVSDLLVAVWGGLLGVACAPQKYVQHYEFTTIVGAKGGYIDGSLSEARMRSPEGIAVDQYGSLYVTEYRNNMVRKITNDGQVLTLAGKYDHVGAVDGKGEEALFNRPHGLAVARDGTVYVCDMHNHAIRKIRTDGIVSTYAGQMGQSGDADGYRLSARFLKPEAIVIDSEDNIYIADTYNFTIRKIATDGQVTTIAGKAGEAGSSDGPGQEARFNMPMGLAIDGIGSLYVADANYDGEEPGNCTIRKISVGGAVTTIAGRIRKAGHLDGNGLQAEFNRPVGIAVTKEGVVFIADTEADLIRKIDQNGQVSTIGGSYLVEGFQNGIGSEARFKDPQSITVDDQGNLFIADTFNHRIRHGKPVFGTK</sequence>
<keyword evidence="1" id="KW-0677">Repeat</keyword>
<dbReference type="Pfam" id="PF25021">
    <property type="entry name" value="TEN_NHL"/>
    <property type="match status" value="1"/>
</dbReference>
<dbReference type="CDD" id="cd14953">
    <property type="entry name" value="NHL_like_1"/>
    <property type="match status" value="1"/>
</dbReference>
<organism evidence="4 5">
    <name type="scientific">Reichenbachiella carrageenanivorans</name>
    <dbReference type="NCBI Taxonomy" id="2979869"/>
    <lineage>
        <taxon>Bacteria</taxon>
        <taxon>Pseudomonadati</taxon>
        <taxon>Bacteroidota</taxon>
        <taxon>Cytophagia</taxon>
        <taxon>Cytophagales</taxon>
        <taxon>Reichenbachiellaceae</taxon>
        <taxon>Reichenbachiella</taxon>
    </lineage>
</organism>
<evidence type="ECO:0000313" key="4">
    <source>
        <dbReference type="EMBL" id="UXX80980.1"/>
    </source>
</evidence>
<dbReference type="InterPro" id="IPR056822">
    <property type="entry name" value="TEN_NHL"/>
</dbReference>
<dbReference type="SUPFAM" id="SSF101898">
    <property type="entry name" value="NHL repeat"/>
    <property type="match status" value="1"/>
</dbReference>
<dbReference type="PANTHER" id="PTHR13833">
    <property type="match status" value="1"/>
</dbReference>
<dbReference type="RefSeq" id="WP_263052709.1">
    <property type="nucleotide sequence ID" value="NZ_CP106735.1"/>
</dbReference>
<evidence type="ECO:0000313" key="5">
    <source>
        <dbReference type="Proteomes" id="UP001062165"/>
    </source>
</evidence>
<dbReference type="Pfam" id="PF01436">
    <property type="entry name" value="NHL"/>
    <property type="match status" value="3"/>
</dbReference>
<evidence type="ECO:0000256" key="1">
    <source>
        <dbReference type="ARBA" id="ARBA00022737"/>
    </source>
</evidence>